<organism evidence="2 3">
    <name type="scientific">Trichogramma kaykai</name>
    <dbReference type="NCBI Taxonomy" id="54128"/>
    <lineage>
        <taxon>Eukaryota</taxon>
        <taxon>Metazoa</taxon>
        <taxon>Ecdysozoa</taxon>
        <taxon>Arthropoda</taxon>
        <taxon>Hexapoda</taxon>
        <taxon>Insecta</taxon>
        <taxon>Pterygota</taxon>
        <taxon>Neoptera</taxon>
        <taxon>Endopterygota</taxon>
        <taxon>Hymenoptera</taxon>
        <taxon>Apocrita</taxon>
        <taxon>Proctotrupomorpha</taxon>
        <taxon>Chalcidoidea</taxon>
        <taxon>Trichogrammatidae</taxon>
        <taxon>Trichogramma</taxon>
    </lineage>
</organism>
<evidence type="ECO:0000313" key="2">
    <source>
        <dbReference type="EMBL" id="KAL3400219.1"/>
    </source>
</evidence>
<comment type="caution">
    <text evidence="2">The sequence shown here is derived from an EMBL/GenBank/DDBJ whole genome shotgun (WGS) entry which is preliminary data.</text>
</comment>
<dbReference type="Proteomes" id="UP001627154">
    <property type="component" value="Unassembled WGS sequence"/>
</dbReference>
<sequence length="76" mass="8289">MPFRYTVPSIYPGSSSNSPGKKNPRLRWPAHGVYPTSLDADPSLHFACPRAGARVSSARKTASKGFNDEVSVARRE</sequence>
<feature type="region of interest" description="Disordered" evidence="1">
    <location>
        <begin position="57"/>
        <end position="76"/>
    </location>
</feature>
<gene>
    <name evidence="2" type="ORF">TKK_006113</name>
</gene>
<feature type="region of interest" description="Disordered" evidence="1">
    <location>
        <begin position="1"/>
        <end position="27"/>
    </location>
</feature>
<evidence type="ECO:0000313" key="3">
    <source>
        <dbReference type="Proteomes" id="UP001627154"/>
    </source>
</evidence>
<protein>
    <submittedName>
        <fullName evidence="2">Uncharacterized protein</fullName>
    </submittedName>
</protein>
<keyword evidence="3" id="KW-1185">Reference proteome</keyword>
<reference evidence="2 3" key="1">
    <citation type="journal article" date="2024" name="bioRxiv">
        <title>A reference genome for Trichogramma kaykai: A tiny desert-dwelling parasitoid wasp with competing sex-ratio distorters.</title>
        <authorList>
            <person name="Culotta J."/>
            <person name="Lindsey A.R."/>
        </authorList>
    </citation>
    <scope>NUCLEOTIDE SEQUENCE [LARGE SCALE GENOMIC DNA]</scope>
    <source>
        <strain evidence="2 3">KSX58</strain>
    </source>
</reference>
<proteinExistence type="predicted"/>
<dbReference type="EMBL" id="JBJJXI010000051">
    <property type="protein sequence ID" value="KAL3400219.1"/>
    <property type="molecule type" value="Genomic_DNA"/>
</dbReference>
<accession>A0ABD2X518</accession>
<name>A0ABD2X518_9HYME</name>
<dbReference type="AlphaFoldDB" id="A0ABD2X518"/>
<evidence type="ECO:0000256" key="1">
    <source>
        <dbReference type="SAM" id="MobiDB-lite"/>
    </source>
</evidence>